<keyword evidence="3" id="KW-0830">Ubiquinone</keyword>
<evidence type="ECO:0000313" key="7">
    <source>
        <dbReference type="EMBL" id="KJV68698.1"/>
    </source>
</evidence>
<dbReference type="PANTHER" id="PTHR10884:SF14">
    <property type="entry name" value="NADH DEHYDROGENASE [UBIQUINONE] IRON-SULFUR PROTEIN 3, MITOCHONDRIAL"/>
    <property type="match status" value="1"/>
</dbReference>
<dbReference type="InterPro" id="IPR037232">
    <property type="entry name" value="NADH_quin_OxRdtase_su_C/D-like"/>
</dbReference>
<dbReference type="NCBIfam" id="NF004733">
    <property type="entry name" value="PRK06074.1-5"/>
    <property type="match status" value="1"/>
</dbReference>
<dbReference type="GO" id="GO:0048038">
    <property type="term" value="F:quinone binding"/>
    <property type="evidence" value="ECO:0007669"/>
    <property type="project" value="UniProtKB-KW"/>
</dbReference>
<protein>
    <recommendedName>
        <fullName evidence="3">NADH-quinone oxidoreductase subunit C</fullName>
        <ecNumber evidence="3">7.1.1.-</ecNumber>
    </recommendedName>
    <alternativeName>
        <fullName evidence="3">NADH dehydrogenase I subunit C</fullName>
    </alternativeName>
    <alternativeName>
        <fullName evidence="3">NDH-1 subunit C</fullName>
    </alternativeName>
</protein>
<dbReference type="InterPro" id="IPR010218">
    <property type="entry name" value="NADH_DH_suC"/>
</dbReference>
<evidence type="ECO:0000313" key="8">
    <source>
        <dbReference type="Proteomes" id="UP000033562"/>
    </source>
</evidence>
<keyword evidence="8" id="KW-1185">Reference proteome</keyword>
<keyword evidence="3 4" id="KW-1278">Translocase</keyword>
<dbReference type="PANTHER" id="PTHR10884">
    <property type="entry name" value="NADH DEHYDROGENASE UBIQUINONE IRON-SULFUR PROTEIN 3"/>
    <property type="match status" value="1"/>
</dbReference>
<dbReference type="InterPro" id="IPR001268">
    <property type="entry name" value="NADH_UbQ_OxRdtase_30kDa_su"/>
</dbReference>
<dbReference type="EC" id="7.1.1.-" evidence="3"/>
<name>A0A0F3NKX0_9RICK</name>
<dbReference type="SUPFAM" id="SSF143243">
    <property type="entry name" value="Nqo5-like"/>
    <property type="match status" value="1"/>
</dbReference>
<comment type="subunit">
    <text evidence="3">NDH-1 is composed of 14 different subunits. Subunits NuoB, C, D, E, F, and G constitute the peripheral sector of the complex.</text>
</comment>
<evidence type="ECO:0000259" key="6">
    <source>
        <dbReference type="Pfam" id="PF00329"/>
    </source>
</evidence>
<evidence type="ECO:0000256" key="1">
    <source>
        <dbReference type="ARBA" id="ARBA00007569"/>
    </source>
</evidence>
<keyword evidence="3 5" id="KW-0874">Quinone</keyword>
<dbReference type="InterPro" id="IPR020396">
    <property type="entry name" value="NADH_UbQ_OxRdtase_CS"/>
</dbReference>
<dbReference type="Proteomes" id="UP000033562">
    <property type="component" value="Unassembled WGS sequence"/>
</dbReference>
<keyword evidence="3" id="KW-0472">Membrane</keyword>
<dbReference type="Pfam" id="PF00329">
    <property type="entry name" value="Complex1_30kDa"/>
    <property type="match status" value="1"/>
</dbReference>
<keyword evidence="3" id="KW-1003">Cell membrane</keyword>
<evidence type="ECO:0000256" key="5">
    <source>
        <dbReference type="RuleBase" id="RU003582"/>
    </source>
</evidence>
<dbReference type="GO" id="GO:0008137">
    <property type="term" value="F:NADH dehydrogenase (ubiquinone) activity"/>
    <property type="evidence" value="ECO:0007669"/>
    <property type="project" value="InterPro"/>
</dbReference>
<evidence type="ECO:0000256" key="2">
    <source>
        <dbReference type="ARBA" id="ARBA00022448"/>
    </source>
</evidence>
<dbReference type="PATRIC" id="fig|1359163.3.peg.57"/>
<dbReference type="OrthoDB" id="9803286at2"/>
<sequence length="186" mass="22012">MSIINEFLNYINTSLNQDCKLRNDGILEIQLTNKSLYDNILLLRDDHKTRCKILTDVFAVDYPDRDLRFELLYMLISIYYNIRICCKVSLNKGDHVPSITQIFSTAEWFEREVFDMYGIIFDNHPDLRRILTDYGFHGHPMLKDFPLSGYTEVKYDVATQSVIYQPVNLSQDFRNFDFLSPWKGQK</sequence>
<dbReference type="PROSITE" id="PS00542">
    <property type="entry name" value="COMPLEX1_30K"/>
    <property type="match status" value="1"/>
</dbReference>
<feature type="domain" description="NADH:ubiquinone oxidoreductase 30kDa subunit" evidence="6">
    <location>
        <begin position="32"/>
        <end position="150"/>
    </location>
</feature>
<comment type="caution">
    <text evidence="7">The sequence shown here is derived from an EMBL/GenBank/DDBJ whole genome shotgun (WGS) entry which is preliminary data.</text>
</comment>
<gene>
    <name evidence="3 7" type="primary">nuoC</name>
    <name evidence="7" type="ORF">NLO413_0059</name>
</gene>
<dbReference type="EMBL" id="LANX01000001">
    <property type="protein sequence ID" value="KJV68698.1"/>
    <property type="molecule type" value="Genomic_DNA"/>
</dbReference>
<evidence type="ECO:0000256" key="4">
    <source>
        <dbReference type="RuleBase" id="RU003456"/>
    </source>
</evidence>
<comment type="function">
    <text evidence="3">NDH-1 shuttles electrons from NADH, via FMN and iron-sulfur (Fe-S) centers, to quinones in the respiratory chain. The immediate electron acceptor for the enzyme in this species is believed to be ubiquinone. Couples the redox reaction to proton translocation (for every two electrons transferred, four hydrogen ions are translocated across the cytoplasmic membrane), and thus conserves the redox energy in a proton gradient.</text>
</comment>
<dbReference type="GO" id="GO:0005886">
    <property type="term" value="C:plasma membrane"/>
    <property type="evidence" value="ECO:0007669"/>
    <property type="project" value="UniProtKB-SubCell"/>
</dbReference>
<dbReference type="NCBIfam" id="TIGR01961">
    <property type="entry name" value="NuoC_fam"/>
    <property type="match status" value="1"/>
</dbReference>
<dbReference type="AlphaFoldDB" id="A0A0F3NKX0"/>
<dbReference type="Gene3D" id="3.30.460.80">
    <property type="entry name" value="NADH:ubiquinone oxidoreductase, 30kDa subunit"/>
    <property type="match status" value="1"/>
</dbReference>
<proteinExistence type="inferred from homology"/>
<comment type="subcellular location">
    <subcellularLocation>
        <location evidence="3">Cell membrane</location>
        <topology evidence="3">Peripheral membrane protein</topology>
        <orientation evidence="3">Cytoplasmic side</orientation>
    </subcellularLocation>
</comment>
<organism evidence="7 8">
    <name type="scientific">Candidatus Neoehrlichia procyonis str. RAC413</name>
    <dbReference type="NCBI Taxonomy" id="1359163"/>
    <lineage>
        <taxon>Bacteria</taxon>
        <taxon>Pseudomonadati</taxon>
        <taxon>Pseudomonadota</taxon>
        <taxon>Alphaproteobacteria</taxon>
        <taxon>Rickettsiales</taxon>
        <taxon>Anaplasmataceae</taxon>
        <taxon>Candidatus Neoehrlichia</taxon>
    </lineage>
</organism>
<evidence type="ECO:0000256" key="3">
    <source>
        <dbReference type="HAMAP-Rule" id="MF_01357"/>
    </source>
</evidence>
<dbReference type="GO" id="GO:0050136">
    <property type="term" value="F:NADH dehydrogenase (quinone) (non-electrogenic) activity"/>
    <property type="evidence" value="ECO:0007669"/>
    <property type="project" value="UniProtKB-UniRule"/>
</dbReference>
<dbReference type="HAMAP" id="MF_01357">
    <property type="entry name" value="NDH1_NuoC"/>
    <property type="match status" value="1"/>
</dbReference>
<accession>A0A0F3NKX0</accession>
<dbReference type="STRING" id="1359163.NLO413_0059"/>
<comment type="catalytic activity">
    <reaction evidence="3 5">
        <text>a quinone + NADH + 5 H(+)(in) = a quinol + NAD(+) + 4 H(+)(out)</text>
        <dbReference type="Rhea" id="RHEA:57888"/>
        <dbReference type="ChEBI" id="CHEBI:15378"/>
        <dbReference type="ChEBI" id="CHEBI:24646"/>
        <dbReference type="ChEBI" id="CHEBI:57540"/>
        <dbReference type="ChEBI" id="CHEBI:57945"/>
        <dbReference type="ChEBI" id="CHEBI:132124"/>
    </reaction>
</comment>
<keyword evidence="2 3" id="KW-0813">Transport</keyword>
<comment type="similarity">
    <text evidence="1 3 4">Belongs to the complex I 30 kDa subunit family.</text>
</comment>
<keyword evidence="3 4" id="KW-0520">NAD</keyword>
<reference evidence="7 8" key="1">
    <citation type="submission" date="2015-02" db="EMBL/GenBank/DDBJ databases">
        <title>Genome Sequencing of Rickettsiales.</title>
        <authorList>
            <person name="Daugherty S.C."/>
            <person name="Su Q."/>
            <person name="Abolude K."/>
            <person name="Beier-Sexton M."/>
            <person name="Carlyon J.A."/>
            <person name="Carter R."/>
            <person name="Day N.P."/>
            <person name="Dumler S.J."/>
            <person name="Dyachenko V."/>
            <person name="Godinez A."/>
            <person name="Kurtti T.J."/>
            <person name="Lichay M."/>
            <person name="Mullins K.E."/>
            <person name="Ott S."/>
            <person name="Pappas-Brown V."/>
            <person name="Paris D.H."/>
            <person name="Patel P."/>
            <person name="Richards A.L."/>
            <person name="Sadzewicz L."/>
            <person name="Sears K."/>
            <person name="Seidman D."/>
            <person name="Sengamalay N."/>
            <person name="Stenos J."/>
            <person name="Tallon L.J."/>
            <person name="Vincent G."/>
            <person name="Fraser C.M."/>
            <person name="Munderloh U."/>
            <person name="Dunning-Hotopp J.C."/>
        </authorList>
    </citation>
    <scope>NUCLEOTIDE SEQUENCE [LARGE SCALE GENOMIC DNA]</scope>
    <source>
        <strain evidence="7 8">RAC413</strain>
    </source>
</reference>